<dbReference type="InterPro" id="IPR029044">
    <property type="entry name" value="Nucleotide-diphossugar_trans"/>
</dbReference>
<evidence type="ECO:0000313" key="4">
    <source>
        <dbReference type="Proteomes" id="UP000005707"/>
    </source>
</evidence>
<dbReference type="RefSeq" id="WP_008824740.1">
    <property type="nucleotide sequence ID" value="NZ_AFNU02000017.1"/>
</dbReference>
<dbReference type="eggNOG" id="COG1216">
    <property type="taxonomic scope" value="Bacteria"/>
</dbReference>
<name>U2E850_9MOLU</name>
<comment type="caution">
    <text evidence="3">The sequence shown here is derived from an EMBL/GenBank/DDBJ whole genome shotgun (WGS) entry which is preliminary data.</text>
</comment>
<dbReference type="EC" id="2.4.1.83" evidence="3"/>
<dbReference type="EMBL" id="AFNU02000017">
    <property type="protein sequence ID" value="ERJ11051.1"/>
    <property type="molecule type" value="Genomic_DNA"/>
</dbReference>
<keyword evidence="1" id="KW-0472">Membrane</keyword>
<organism evidence="3 4">
    <name type="scientific">Haloplasma contractile SSD-17B</name>
    <dbReference type="NCBI Taxonomy" id="1033810"/>
    <lineage>
        <taxon>Bacteria</taxon>
        <taxon>Bacillati</taxon>
        <taxon>Mycoplasmatota</taxon>
        <taxon>Mollicutes</taxon>
        <taxon>Haloplasmatales</taxon>
        <taxon>Haloplasmataceae</taxon>
        <taxon>Haloplasma</taxon>
    </lineage>
</organism>
<sequence>MEKVLVMIPAYNEEDNIEHVVNSVIEKCPQYDYVVINDGSIDRTAEICKNNNYNVIDLPVNTGIGIVVQTGFKYALYNGYDYAVQFDCDGQHYPEYIEPLVERAKEGYNIVIGSRFVNCKKGRSLRMLGSRILSALIYVTTRNYIADPTSGMKVYDRSMLTYYAREINAAPEPDDLVYHMRCGKRVSEVGVKMGERLYGLSYFNFVTGTFFIIYMTVSILLVQTVLRKKRV</sequence>
<accession>U2E850</accession>
<feature type="domain" description="Glycosyltransferase 2-like" evidence="2">
    <location>
        <begin position="6"/>
        <end position="160"/>
    </location>
</feature>
<reference evidence="3 4" key="2">
    <citation type="journal article" date="2013" name="PLoS ONE">
        <title>INDIGO - INtegrated Data Warehouse of MIcrobial GenOmes with Examples from the Red Sea Extremophiles.</title>
        <authorList>
            <person name="Alam I."/>
            <person name="Antunes A."/>
            <person name="Kamau A.A."/>
            <person name="Ba Alawi W."/>
            <person name="Kalkatawi M."/>
            <person name="Stingl U."/>
            <person name="Bajic V.B."/>
        </authorList>
    </citation>
    <scope>NUCLEOTIDE SEQUENCE [LARGE SCALE GENOMIC DNA]</scope>
    <source>
        <strain evidence="3 4">SSD-17B</strain>
    </source>
</reference>
<evidence type="ECO:0000256" key="1">
    <source>
        <dbReference type="SAM" id="Phobius"/>
    </source>
</evidence>
<dbReference type="STRING" id="1033810.HLPCO_002872"/>
<dbReference type="AlphaFoldDB" id="U2E850"/>
<dbReference type="Gene3D" id="3.90.550.10">
    <property type="entry name" value="Spore Coat Polysaccharide Biosynthesis Protein SpsA, Chain A"/>
    <property type="match status" value="1"/>
</dbReference>
<feature type="transmembrane region" description="Helical" evidence="1">
    <location>
        <begin position="202"/>
        <end position="226"/>
    </location>
</feature>
<keyword evidence="3" id="KW-0808">Transferase</keyword>
<dbReference type="Pfam" id="PF00535">
    <property type="entry name" value="Glycos_transf_2"/>
    <property type="match status" value="1"/>
</dbReference>
<dbReference type="InterPro" id="IPR001173">
    <property type="entry name" value="Glyco_trans_2-like"/>
</dbReference>
<keyword evidence="1" id="KW-0812">Transmembrane</keyword>
<dbReference type="PANTHER" id="PTHR48090:SF7">
    <property type="entry name" value="RFBJ PROTEIN"/>
    <property type="match status" value="1"/>
</dbReference>
<dbReference type="InParanoid" id="U2E850"/>
<proteinExistence type="predicted"/>
<evidence type="ECO:0000313" key="3">
    <source>
        <dbReference type="EMBL" id="ERJ11051.1"/>
    </source>
</evidence>
<dbReference type="GO" id="GO:0004582">
    <property type="term" value="F:dolichyl-phosphate beta-D-mannosyltransferase activity"/>
    <property type="evidence" value="ECO:0007669"/>
    <property type="project" value="UniProtKB-EC"/>
</dbReference>
<dbReference type="CDD" id="cd04179">
    <property type="entry name" value="DPM_DPG-synthase_like"/>
    <property type="match status" value="1"/>
</dbReference>
<evidence type="ECO:0000259" key="2">
    <source>
        <dbReference type="Pfam" id="PF00535"/>
    </source>
</evidence>
<protein>
    <submittedName>
        <fullName evidence="3">Dolichol-phosphate mannosyltransferase protein</fullName>
        <ecNumber evidence="3">2.4.1.83</ecNumber>
    </submittedName>
</protein>
<gene>
    <name evidence="3" type="ORF">HLPCO_002872</name>
</gene>
<dbReference type="InterPro" id="IPR050256">
    <property type="entry name" value="Glycosyltransferase_2"/>
</dbReference>
<keyword evidence="3" id="KW-0328">Glycosyltransferase</keyword>
<dbReference type="PANTHER" id="PTHR48090">
    <property type="entry name" value="UNDECAPRENYL-PHOSPHATE 4-DEOXY-4-FORMAMIDO-L-ARABINOSE TRANSFERASE-RELATED"/>
    <property type="match status" value="1"/>
</dbReference>
<keyword evidence="4" id="KW-1185">Reference proteome</keyword>
<keyword evidence="1" id="KW-1133">Transmembrane helix</keyword>
<dbReference type="Proteomes" id="UP000005707">
    <property type="component" value="Unassembled WGS sequence"/>
</dbReference>
<reference evidence="3 4" key="1">
    <citation type="journal article" date="2011" name="J. Bacteriol.">
        <title>Genome sequence of Haloplasma contractile, an unusual contractile bacterium from a deep-sea anoxic brine lake.</title>
        <authorList>
            <person name="Antunes A."/>
            <person name="Alam I."/>
            <person name="El Dorry H."/>
            <person name="Siam R."/>
            <person name="Robertson A."/>
            <person name="Bajic V.B."/>
            <person name="Stingl U."/>
        </authorList>
    </citation>
    <scope>NUCLEOTIDE SEQUENCE [LARGE SCALE GENOMIC DNA]</scope>
    <source>
        <strain evidence="3 4">SSD-17B</strain>
    </source>
</reference>
<dbReference type="SUPFAM" id="SSF53448">
    <property type="entry name" value="Nucleotide-diphospho-sugar transferases"/>
    <property type="match status" value="1"/>
</dbReference>